<dbReference type="EMBL" id="PDWK01000001">
    <property type="protein sequence ID" value="KAF1690994.1"/>
    <property type="molecule type" value="Genomic_DNA"/>
</dbReference>
<keyword evidence="3" id="KW-1185">Reference proteome</keyword>
<evidence type="ECO:0008006" key="4">
    <source>
        <dbReference type="Google" id="ProtNLM"/>
    </source>
</evidence>
<protein>
    <recommendedName>
        <fullName evidence="4">Lipoprotein</fullName>
    </recommendedName>
</protein>
<sequence>MRKSLTMLALAAVLGGCAGMPRMSDAERLALYRSHAGEEVRSFTLFGRPSGWTPLGEEALVVWTRPCEAWLLELAGRCQDLDHAPGMTLTSTGSQVQARFDEVIPLGPGVSEVGRIPCRIQSIRRVDVAGLRQAQQELREAAVKQREAEATP</sequence>
<dbReference type="PROSITE" id="PS51257">
    <property type="entry name" value="PROKAR_LIPOPROTEIN"/>
    <property type="match status" value="1"/>
</dbReference>
<reference evidence="2" key="1">
    <citation type="submission" date="2017-10" db="EMBL/GenBank/DDBJ databases">
        <title>Whole genome sequencing of members of genus Pseudoxanthomonas.</title>
        <authorList>
            <person name="Kumar S."/>
            <person name="Bansal K."/>
            <person name="Kaur A."/>
            <person name="Patil P."/>
            <person name="Sharma S."/>
            <person name="Patil P.B."/>
        </authorList>
    </citation>
    <scope>NUCLEOTIDE SEQUENCE</scope>
    <source>
        <strain evidence="2">DSM 22914</strain>
    </source>
</reference>
<keyword evidence="1" id="KW-0732">Signal</keyword>
<dbReference type="OrthoDB" id="6047015at2"/>
<evidence type="ECO:0000313" key="2">
    <source>
        <dbReference type="EMBL" id="KAF1690994.1"/>
    </source>
</evidence>
<organism evidence="2 3">
    <name type="scientific">Pseudoxanthomonas taiwanensis</name>
    <dbReference type="NCBI Taxonomy" id="176598"/>
    <lineage>
        <taxon>Bacteria</taxon>
        <taxon>Pseudomonadati</taxon>
        <taxon>Pseudomonadota</taxon>
        <taxon>Gammaproteobacteria</taxon>
        <taxon>Lysobacterales</taxon>
        <taxon>Lysobacteraceae</taxon>
        <taxon>Pseudoxanthomonas</taxon>
    </lineage>
</organism>
<dbReference type="RefSeq" id="WP_162123120.1">
    <property type="nucleotide sequence ID" value="NZ_PDWK01000001.1"/>
</dbReference>
<name>A0A921NY06_9GAMM</name>
<accession>A0A921NY06</accession>
<dbReference type="InterPro" id="IPR045500">
    <property type="entry name" value="DUF6491"/>
</dbReference>
<comment type="caution">
    <text evidence="2">The sequence shown here is derived from an EMBL/GenBank/DDBJ whole genome shotgun (WGS) entry which is preliminary data.</text>
</comment>
<evidence type="ECO:0000256" key="1">
    <source>
        <dbReference type="SAM" id="SignalP"/>
    </source>
</evidence>
<dbReference type="AlphaFoldDB" id="A0A921NY06"/>
<feature type="signal peptide" evidence="1">
    <location>
        <begin position="1"/>
        <end position="18"/>
    </location>
</feature>
<gene>
    <name evidence="2" type="ORF">CR938_00540</name>
</gene>
<dbReference type="Pfam" id="PF20101">
    <property type="entry name" value="DUF6491"/>
    <property type="match status" value="1"/>
</dbReference>
<dbReference type="Proteomes" id="UP000717981">
    <property type="component" value="Unassembled WGS sequence"/>
</dbReference>
<evidence type="ECO:0000313" key="3">
    <source>
        <dbReference type="Proteomes" id="UP000717981"/>
    </source>
</evidence>
<proteinExistence type="predicted"/>
<feature type="chain" id="PRO_5036949860" description="Lipoprotein" evidence="1">
    <location>
        <begin position="19"/>
        <end position="152"/>
    </location>
</feature>